<keyword evidence="3" id="KW-0547">Nucleotide-binding</keyword>
<dbReference type="SUPFAM" id="SSF52540">
    <property type="entry name" value="P-loop containing nucleoside triphosphate hydrolases"/>
    <property type="match status" value="1"/>
</dbReference>
<dbReference type="Gene3D" id="3.40.50.300">
    <property type="entry name" value="P-loop containing nucleotide triphosphate hydrolases"/>
    <property type="match status" value="1"/>
</dbReference>
<dbReference type="InterPro" id="IPR027417">
    <property type="entry name" value="P-loop_NTPase"/>
</dbReference>
<dbReference type="EMBL" id="CAEZWO010000029">
    <property type="protein sequence ID" value="CAB4656046.1"/>
    <property type="molecule type" value="Genomic_DNA"/>
</dbReference>
<dbReference type="InterPro" id="IPR050319">
    <property type="entry name" value="ABC_transp_ATP-bind"/>
</dbReference>
<evidence type="ECO:0000313" key="7">
    <source>
        <dbReference type="EMBL" id="CAB4773791.1"/>
    </source>
</evidence>
<evidence type="ECO:0000256" key="1">
    <source>
        <dbReference type="ARBA" id="ARBA00005417"/>
    </source>
</evidence>
<organism evidence="6">
    <name type="scientific">freshwater metagenome</name>
    <dbReference type="NCBI Taxonomy" id="449393"/>
    <lineage>
        <taxon>unclassified sequences</taxon>
        <taxon>metagenomes</taxon>
        <taxon>ecological metagenomes</taxon>
    </lineage>
</organism>
<protein>
    <submittedName>
        <fullName evidence="6">Unannotated protein</fullName>
    </submittedName>
</protein>
<dbReference type="GO" id="GO:0015833">
    <property type="term" value="P:peptide transport"/>
    <property type="evidence" value="ECO:0007669"/>
    <property type="project" value="InterPro"/>
</dbReference>
<dbReference type="EMBL" id="CAFABI010000054">
    <property type="protein sequence ID" value="CAB4827430.1"/>
    <property type="molecule type" value="Genomic_DNA"/>
</dbReference>
<evidence type="ECO:0000256" key="3">
    <source>
        <dbReference type="ARBA" id="ARBA00022741"/>
    </source>
</evidence>
<sequence length="264" mass="29571">MTENILQVSHLNKTFHFKTKNVKHANHAVSDVSFEIKQGEVFGLVGESGSGKSTIANLLMNLESVDSGQITFNGEIIAGPDSKNTFPYGDIQIVFQDPRSSLDPRMSIRQIIEEPLKFLSQEKRSTLGSSENILKLIRAVGLREEHLDRKPHQFSGGQRQRVAIARALVTQPKLVVLDEPTSALDISVQAQVINLLKSLQKEFGLTYLFISHNMGVVKYLCDRIGVLNQGKLVEVATNEEIFNRPTHEYTKKLLSSVPTMFQER</sequence>
<dbReference type="PROSITE" id="PS00211">
    <property type="entry name" value="ABC_TRANSPORTER_1"/>
    <property type="match status" value="1"/>
</dbReference>
<proteinExistence type="inferred from homology"/>
<accession>A0A6J6L3B8</accession>
<dbReference type="InterPro" id="IPR003439">
    <property type="entry name" value="ABC_transporter-like_ATP-bd"/>
</dbReference>
<evidence type="ECO:0000259" key="5">
    <source>
        <dbReference type="PROSITE" id="PS50893"/>
    </source>
</evidence>
<dbReference type="GO" id="GO:0005524">
    <property type="term" value="F:ATP binding"/>
    <property type="evidence" value="ECO:0007669"/>
    <property type="project" value="UniProtKB-KW"/>
</dbReference>
<dbReference type="EMBL" id="CAEZZR010000054">
    <property type="protein sequence ID" value="CAB4773791.1"/>
    <property type="molecule type" value="Genomic_DNA"/>
</dbReference>
<reference evidence="6" key="1">
    <citation type="submission" date="2020-05" db="EMBL/GenBank/DDBJ databases">
        <authorList>
            <person name="Chiriac C."/>
            <person name="Salcher M."/>
            <person name="Ghai R."/>
            <person name="Kavagutti S V."/>
        </authorList>
    </citation>
    <scope>NUCLEOTIDE SEQUENCE</scope>
</reference>
<dbReference type="InterPro" id="IPR013563">
    <property type="entry name" value="Oligopep_ABC_C"/>
</dbReference>
<feature type="domain" description="ABC transporter" evidence="5">
    <location>
        <begin position="6"/>
        <end position="254"/>
    </location>
</feature>
<dbReference type="SMART" id="SM00382">
    <property type="entry name" value="AAA"/>
    <property type="match status" value="1"/>
</dbReference>
<name>A0A6J6L3B8_9ZZZZ</name>
<dbReference type="Pfam" id="PF08352">
    <property type="entry name" value="oligo_HPY"/>
    <property type="match status" value="1"/>
</dbReference>
<dbReference type="InterPro" id="IPR017871">
    <property type="entry name" value="ABC_transporter-like_CS"/>
</dbReference>
<dbReference type="PANTHER" id="PTHR43776:SF7">
    <property type="entry name" value="D,D-DIPEPTIDE TRANSPORT ATP-BINDING PROTEIN DDPF-RELATED"/>
    <property type="match status" value="1"/>
</dbReference>
<keyword evidence="4" id="KW-0067">ATP-binding</keyword>
<dbReference type="InterPro" id="IPR003593">
    <property type="entry name" value="AAA+_ATPase"/>
</dbReference>
<evidence type="ECO:0000256" key="4">
    <source>
        <dbReference type="ARBA" id="ARBA00022840"/>
    </source>
</evidence>
<gene>
    <name evidence="6" type="ORF">UFOPK2254_00436</name>
    <name evidence="7" type="ORF">UFOPK2907_00707</name>
    <name evidence="8" type="ORF">UFOPK3197_00607</name>
</gene>
<keyword evidence="2" id="KW-0813">Transport</keyword>
<evidence type="ECO:0000256" key="2">
    <source>
        <dbReference type="ARBA" id="ARBA00022448"/>
    </source>
</evidence>
<evidence type="ECO:0000313" key="8">
    <source>
        <dbReference type="EMBL" id="CAB4827430.1"/>
    </source>
</evidence>
<dbReference type="PROSITE" id="PS50893">
    <property type="entry name" value="ABC_TRANSPORTER_2"/>
    <property type="match status" value="1"/>
</dbReference>
<comment type="similarity">
    <text evidence="1">Belongs to the ABC transporter superfamily.</text>
</comment>
<evidence type="ECO:0000313" key="6">
    <source>
        <dbReference type="EMBL" id="CAB4656046.1"/>
    </source>
</evidence>
<dbReference type="GO" id="GO:0055085">
    <property type="term" value="P:transmembrane transport"/>
    <property type="evidence" value="ECO:0007669"/>
    <property type="project" value="UniProtKB-ARBA"/>
</dbReference>
<dbReference type="Pfam" id="PF00005">
    <property type="entry name" value="ABC_tran"/>
    <property type="match status" value="1"/>
</dbReference>
<dbReference type="GO" id="GO:0016887">
    <property type="term" value="F:ATP hydrolysis activity"/>
    <property type="evidence" value="ECO:0007669"/>
    <property type="project" value="InterPro"/>
</dbReference>
<dbReference type="AlphaFoldDB" id="A0A6J6L3B8"/>
<dbReference type="PANTHER" id="PTHR43776">
    <property type="entry name" value="TRANSPORT ATP-BINDING PROTEIN"/>
    <property type="match status" value="1"/>
</dbReference>
<dbReference type="CDD" id="cd03257">
    <property type="entry name" value="ABC_NikE_OppD_transporters"/>
    <property type="match status" value="1"/>
</dbReference>